<dbReference type="Gene3D" id="2.60.120.10">
    <property type="entry name" value="Jelly Rolls"/>
    <property type="match status" value="2"/>
</dbReference>
<keyword evidence="3" id="KW-0732">Signal</keyword>
<dbReference type="SUPFAM" id="SSF51182">
    <property type="entry name" value="RmlC-like cupins"/>
    <property type="match status" value="1"/>
</dbReference>
<dbReference type="PANTHER" id="PTHR35848">
    <property type="entry name" value="OXALATE-BINDING PROTEIN"/>
    <property type="match status" value="1"/>
</dbReference>
<feature type="domain" description="Cupin type-1" evidence="4">
    <location>
        <begin position="53"/>
        <end position="197"/>
    </location>
</feature>
<sequence>MHSAIQLLLVCGMLCPSSSTLQDRHQFQRDQVSDPTPGPPMLELGSKTATFIQRWSKVAPITYPGGTYKYSNIENFPGSPGISAALISLLPGGLRELHWHNTTEWAIVLSGTCRATVMESGKDRPAETWDFGAGDVWYFRPNEGHMVQGLRPGCTYLAGYDDGSFEDRESLSVSAWLSTAPARVVAQGLGVTEGEVTRHLAADTFTFLPLGPALDTSLEEFRAHIGRPPQQPVLLTHRFRLAQVTPEVSTAGGFVSVAQVTNFPVSTEMSGALVRFAPGALRQMHWHPGHAEWQYVINGSLAAGVFMKPGVYEEGFLGEGDAGYAPKGSAHWLRNTSNDTDAFMVLIFDDGTFTNIDLPWLIGNVDPEVTATSLNTSVAFAEAIDYTVPTMVPAHSHYPTSTHGSSRTGNATKFGR</sequence>
<evidence type="ECO:0000256" key="1">
    <source>
        <dbReference type="ARBA" id="ARBA00022723"/>
    </source>
</evidence>
<dbReference type="InterPro" id="IPR014710">
    <property type="entry name" value="RmlC-like_jellyroll"/>
</dbReference>
<feature type="compositionally biased region" description="Polar residues" evidence="2">
    <location>
        <begin position="398"/>
        <end position="416"/>
    </location>
</feature>
<name>A0A7L9QDZ9_9CHLO</name>
<organism evidence="5">
    <name type="scientific">Pseudococcomyxa simplex</name>
    <dbReference type="NCBI Taxonomy" id="464287"/>
    <lineage>
        <taxon>Eukaryota</taxon>
        <taxon>Viridiplantae</taxon>
        <taxon>Chlorophyta</taxon>
        <taxon>core chlorophytes</taxon>
        <taxon>Trebouxiophyceae</taxon>
        <taxon>Chlorellales</taxon>
        <taxon>Oocystaceae</taxon>
        <taxon>Pseudococcomyxa</taxon>
    </lineage>
</organism>
<dbReference type="InterPro" id="IPR011051">
    <property type="entry name" value="RmlC_Cupin_sf"/>
</dbReference>
<evidence type="ECO:0000256" key="2">
    <source>
        <dbReference type="SAM" id="MobiDB-lite"/>
    </source>
</evidence>
<dbReference type="EMBL" id="MT438843">
    <property type="protein sequence ID" value="QOL01090.1"/>
    <property type="molecule type" value="mRNA"/>
</dbReference>
<dbReference type="SMART" id="SM00835">
    <property type="entry name" value="Cupin_1"/>
    <property type="match status" value="2"/>
</dbReference>
<feature type="region of interest" description="Disordered" evidence="2">
    <location>
        <begin position="397"/>
        <end position="416"/>
    </location>
</feature>
<feature type="signal peptide" evidence="3">
    <location>
        <begin position="1"/>
        <end position="20"/>
    </location>
</feature>
<feature type="domain" description="Cupin type-1" evidence="4">
    <location>
        <begin position="239"/>
        <end position="382"/>
    </location>
</feature>
<dbReference type="InterPro" id="IPR051610">
    <property type="entry name" value="GPI/OXD"/>
</dbReference>
<dbReference type="AlphaFoldDB" id="A0A7L9QDZ9"/>
<keyword evidence="1" id="KW-0479">Metal-binding</keyword>
<evidence type="ECO:0000259" key="4">
    <source>
        <dbReference type="SMART" id="SM00835"/>
    </source>
</evidence>
<dbReference type="PANTHER" id="PTHR35848:SF9">
    <property type="entry name" value="SLL1358 PROTEIN"/>
    <property type="match status" value="1"/>
</dbReference>
<evidence type="ECO:0000256" key="3">
    <source>
        <dbReference type="SAM" id="SignalP"/>
    </source>
</evidence>
<accession>A0A7L9QDZ9</accession>
<reference evidence="5" key="1">
    <citation type="journal article" date="2020" name="Microb. Ecol.">
        <title>The Under-explored Extracellular Proteome of Aero-Terrestrial Microalgae Provides Clues on Different Mechanisms of Desiccation Tolerance in Non-Model Organisms.</title>
        <authorList>
            <person name="Gonzalez-Hourcade M."/>
            <person name="Del Campo E.M."/>
            <person name="Casano L.M."/>
        </authorList>
    </citation>
    <scope>NUCLEOTIDE SEQUENCE</scope>
    <source>
        <strain evidence="5">SAG 216-12</strain>
    </source>
</reference>
<feature type="chain" id="PRO_5029445625" evidence="3">
    <location>
        <begin position="21"/>
        <end position="416"/>
    </location>
</feature>
<dbReference type="GO" id="GO:0046872">
    <property type="term" value="F:metal ion binding"/>
    <property type="evidence" value="ECO:0007669"/>
    <property type="project" value="UniProtKB-KW"/>
</dbReference>
<proteinExistence type="evidence at transcript level"/>
<dbReference type="Pfam" id="PF00190">
    <property type="entry name" value="Cupin_1"/>
    <property type="match status" value="2"/>
</dbReference>
<dbReference type="InterPro" id="IPR006045">
    <property type="entry name" value="Cupin_1"/>
</dbReference>
<evidence type="ECO:0000313" key="5">
    <source>
        <dbReference type="EMBL" id="QOL01090.1"/>
    </source>
</evidence>
<protein>
    <submittedName>
        <fullName evidence="5">Putative extracellular protein CSOL_019</fullName>
    </submittedName>
</protein>